<evidence type="ECO:0000256" key="3">
    <source>
        <dbReference type="ARBA" id="ARBA00022448"/>
    </source>
</evidence>
<comment type="subcellular location">
    <subcellularLocation>
        <location evidence="1">Membrane</location>
        <topology evidence="1">Single-pass type IV membrane protein</topology>
    </subcellularLocation>
</comment>
<dbReference type="Gene3D" id="1.20.5.110">
    <property type="match status" value="1"/>
</dbReference>
<evidence type="ECO:0000256" key="9">
    <source>
        <dbReference type="SAM" id="MobiDB-lite"/>
    </source>
</evidence>
<dbReference type="GeneID" id="10025199"/>
<dbReference type="GO" id="GO:0006890">
    <property type="term" value="P:retrograde vesicle-mediated transport, Golgi to endoplasmic reticulum"/>
    <property type="evidence" value="ECO:0007669"/>
    <property type="project" value="TreeGrafter"/>
</dbReference>
<dbReference type="OMA" id="YRIRTHI"/>
<feature type="domain" description="T-SNARE coiled-coil homology" evidence="11">
    <location>
        <begin position="284"/>
        <end position="346"/>
    </location>
</feature>
<sequence length="374" mass="41301">MTDLTPAVNDLLRARGSSLLSSVTSSPSDTQVDEFLKEAHRINVHIASLLAYLKSIRTVYLSTAPARPSGRTQSADFNPLNPSSSSISTHLTDPERDSIDSSTASLLQDLSRSIGNLASAESLRAQTQASVLRKKYGHGKLNERLWQWAGGGGVVDVPRSSEQEEAEDTEKNVVGIRESVLWFLRRGLECAAEVQREMVEKRIERIREKEKSVLYKAKAGQMPIHTQPNGGSGMGGGSGRYDGGDEDTLRGRDISIDEKEAAAIESQLSPEQLQLFAQENDGMLKYYEDTLGKVQNAEKSLLEISSLQQTLVAHLATQEDYINQLVRDADSTHANVGRGNKELKRASERRSEAQMVFWATVVLCVWLILWDAIF</sequence>
<dbReference type="eggNOG" id="KOG3894">
    <property type="taxonomic scope" value="Eukaryota"/>
</dbReference>
<keyword evidence="5" id="KW-0653">Protein transport</keyword>
<dbReference type="PANTHER" id="PTHR15959:SF0">
    <property type="entry name" value="SYNTAXIN-18"/>
    <property type="match status" value="1"/>
</dbReference>
<dbReference type="Proteomes" id="UP000002669">
    <property type="component" value="Unassembled WGS sequence"/>
</dbReference>
<gene>
    <name evidence="12" type="ORF">MGYG_08141</name>
</gene>
<keyword evidence="6 10" id="KW-1133">Transmembrane helix</keyword>
<dbReference type="PANTHER" id="PTHR15959">
    <property type="entry name" value="SYNTAXIN-18"/>
    <property type="match status" value="1"/>
</dbReference>
<dbReference type="GO" id="GO:0005783">
    <property type="term" value="C:endoplasmic reticulum"/>
    <property type="evidence" value="ECO:0007669"/>
    <property type="project" value="TreeGrafter"/>
</dbReference>
<keyword evidence="8 10" id="KW-0472">Membrane</keyword>
<dbReference type="GO" id="GO:0031201">
    <property type="term" value="C:SNARE complex"/>
    <property type="evidence" value="ECO:0007669"/>
    <property type="project" value="TreeGrafter"/>
</dbReference>
<proteinExistence type="inferred from homology"/>
<comment type="similarity">
    <text evidence="2">Belongs to the syntaxin family.</text>
</comment>
<dbReference type="Pfam" id="PF10496">
    <property type="entry name" value="Syntaxin-18_N"/>
    <property type="match status" value="1"/>
</dbReference>
<dbReference type="EMBL" id="DS989829">
    <property type="protein sequence ID" value="EFR05129.1"/>
    <property type="molecule type" value="Genomic_DNA"/>
</dbReference>
<dbReference type="HOGENOM" id="CLU_047847_0_0_1"/>
<keyword evidence="7" id="KW-0175">Coiled coil</keyword>
<dbReference type="PROSITE" id="PS50192">
    <property type="entry name" value="T_SNARE"/>
    <property type="match status" value="1"/>
</dbReference>
<evidence type="ECO:0000256" key="10">
    <source>
        <dbReference type="SAM" id="Phobius"/>
    </source>
</evidence>
<dbReference type="InterPro" id="IPR019529">
    <property type="entry name" value="Syntaxin-18_N"/>
</dbReference>
<feature type="region of interest" description="Disordered" evidence="9">
    <location>
        <begin position="67"/>
        <end position="102"/>
    </location>
</feature>
<dbReference type="InParanoid" id="E4V555"/>
<evidence type="ECO:0000313" key="13">
    <source>
        <dbReference type="Proteomes" id="UP000002669"/>
    </source>
</evidence>
<dbReference type="InterPro" id="IPR000727">
    <property type="entry name" value="T_SNARE_dom"/>
</dbReference>
<evidence type="ECO:0000256" key="1">
    <source>
        <dbReference type="ARBA" id="ARBA00004211"/>
    </source>
</evidence>
<feature type="transmembrane region" description="Helical" evidence="10">
    <location>
        <begin position="355"/>
        <end position="373"/>
    </location>
</feature>
<evidence type="ECO:0000313" key="12">
    <source>
        <dbReference type="EMBL" id="EFR05129.1"/>
    </source>
</evidence>
<evidence type="ECO:0000256" key="4">
    <source>
        <dbReference type="ARBA" id="ARBA00022692"/>
    </source>
</evidence>
<dbReference type="AlphaFoldDB" id="E4V555"/>
<keyword evidence="3" id="KW-0813">Transport</keyword>
<evidence type="ECO:0000259" key="11">
    <source>
        <dbReference type="PROSITE" id="PS50192"/>
    </source>
</evidence>
<evidence type="ECO:0000256" key="5">
    <source>
        <dbReference type="ARBA" id="ARBA00022927"/>
    </source>
</evidence>
<evidence type="ECO:0000256" key="6">
    <source>
        <dbReference type="ARBA" id="ARBA00022989"/>
    </source>
</evidence>
<dbReference type="SUPFAM" id="SSF58038">
    <property type="entry name" value="SNARE fusion complex"/>
    <property type="match status" value="1"/>
</dbReference>
<dbReference type="FunCoup" id="E4V555">
    <property type="interactions" value="267"/>
</dbReference>
<protein>
    <recommendedName>
        <fullName evidence="11">t-SNARE coiled-coil homology domain-containing protein</fullName>
    </recommendedName>
</protein>
<dbReference type="RefSeq" id="XP_003169964.1">
    <property type="nucleotide sequence ID" value="XM_003169916.1"/>
</dbReference>
<feature type="compositionally biased region" description="Polar residues" evidence="9">
    <location>
        <begin position="70"/>
        <end position="91"/>
    </location>
</feature>
<name>E4V555_ARTGP</name>
<organism evidence="13">
    <name type="scientific">Arthroderma gypseum (strain ATCC MYA-4604 / CBS 118893)</name>
    <name type="common">Microsporum gypseum</name>
    <dbReference type="NCBI Taxonomy" id="535722"/>
    <lineage>
        <taxon>Eukaryota</taxon>
        <taxon>Fungi</taxon>
        <taxon>Dikarya</taxon>
        <taxon>Ascomycota</taxon>
        <taxon>Pezizomycotina</taxon>
        <taxon>Eurotiomycetes</taxon>
        <taxon>Eurotiomycetidae</taxon>
        <taxon>Onygenales</taxon>
        <taxon>Arthrodermataceae</taxon>
        <taxon>Nannizzia</taxon>
    </lineage>
</organism>
<evidence type="ECO:0000256" key="8">
    <source>
        <dbReference type="ARBA" id="ARBA00023136"/>
    </source>
</evidence>
<dbReference type="GO" id="GO:0015031">
    <property type="term" value="P:protein transport"/>
    <property type="evidence" value="ECO:0007669"/>
    <property type="project" value="UniProtKB-KW"/>
</dbReference>
<keyword evidence="4 10" id="KW-0812">Transmembrane</keyword>
<dbReference type="STRING" id="535722.E4V555"/>
<dbReference type="SMART" id="SM00397">
    <property type="entry name" value="t_SNARE"/>
    <property type="match status" value="1"/>
</dbReference>
<accession>E4V555</accession>
<keyword evidence="13" id="KW-1185">Reference proteome</keyword>
<evidence type="ECO:0000256" key="7">
    <source>
        <dbReference type="ARBA" id="ARBA00023054"/>
    </source>
</evidence>
<reference evidence="13" key="1">
    <citation type="journal article" date="2012" name="MBio">
        <title>Comparative genome analysis of Trichophyton rubrum and related dermatophytes reveals candidate genes involved in infection.</title>
        <authorList>
            <person name="Martinez D.A."/>
            <person name="Oliver B.G."/>
            <person name="Graeser Y."/>
            <person name="Goldberg J.M."/>
            <person name="Li W."/>
            <person name="Martinez-Rossi N.M."/>
            <person name="Monod M."/>
            <person name="Shelest E."/>
            <person name="Barton R.C."/>
            <person name="Birch E."/>
            <person name="Brakhage A.A."/>
            <person name="Chen Z."/>
            <person name="Gurr S.J."/>
            <person name="Heiman D."/>
            <person name="Heitman J."/>
            <person name="Kosti I."/>
            <person name="Rossi A."/>
            <person name="Saif S."/>
            <person name="Samalova M."/>
            <person name="Saunders C.W."/>
            <person name="Shea T."/>
            <person name="Summerbell R.C."/>
            <person name="Xu J."/>
            <person name="Young S."/>
            <person name="Zeng Q."/>
            <person name="Birren B.W."/>
            <person name="Cuomo C.A."/>
            <person name="White T.C."/>
        </authorList>
    </citation>
    <scope>NUCLEOTIDE SEQUENCE [LARGE SCALE GENOMIC DNA]</scope>
    <source>
        <strain evidence="13">ATCC MYA-4604 / CBS 118893</strain>
    </source>
</reference>
<dbReference type="VEuPathDB" id="FungiDB:MGYG_08141"/>
<evidence type="ECO:0000256" key="2">
    <source>
        <dbReference type="ARBA" id="ARBA00009063"/>
    </source>
</evidence>
<dbReference type="OrthoDB" id="342981at2759"/>